<dbReference type="InterPro" id="IPR039421">
    <property type="entry name" value="Type_1_exporter"/>
</dbReference>
<dbReference type="AlphaFoldDB" id="A0A5D0MFU7"/>
<evidence type="ECO:0000256" key="5">
    <source>
        <dbReference type="ARBA" id="ARBA00022840"/>
    </source>
</evidence>
<dbReference type="Gene3D" id="1.20.1560.10">
    <property type="entry name" value="ABC transporter type 1, transmembrane domain"/>
    <property type="match status" value="1"/>
</dbReference>
<keyword evidence="2" id="KW-0813">Transport</keyword>
<dbReference type="EMBL" id="VSIX01000041">
    <property type="protein sequence ID" value="TYB31292.1"/>
    <property type="molecule type" value="Genomic_DNA"/>
</dbReference>
<accession>A0A5D0MFU7</accession>
<keyword evidence="4" id="KW-0547">Nucleotide-binding</keyword>
<dbReference type="InterPro" id="IPR003593">
    <property type="entry name" value="AAA+_ATPase"/>
</dbReference>
<dbReference type="SUPFAM" id="SSF52540">
    <property type="entry name" value="P-loop containing nucleoside triphosphate hydrolases"/>
    <property type="match status" value="1"/>
</dbReference>
<dbReference type="InterPro" id="IPR036640">
    <property type="entry name" value="ABC1_TM_sf"/>
</dbReference>
<keyword evidence="10" id="KW-1185">Reference proteome</keyword>
<dbReference type="PROSITE" id="PS50893">
    <property type="entry name" value="ABC_TRANSPORTER_2"/>
    <property type="match status" value="1"/>
</dbReference>
<gene>
    <name evidence="9" type="ORF">FXF47_04890</name>
</gene>
<name>A0A5D0MFU7_9BACT</name>
<keyword evidence="3" id="KW-0812">Transmembrane</keyword>
<protein>
    <submittedName>
        <fullName evidence="9">ATP-binding cassette domain-containing protein</fullName>
    </submittedName>
</protein>
<sequence>NEEDKIQLNKLEGNIKIKNLHFRYGTREKVLKNINLKINSGDSIAFVGESGSGKTTLAKLLMKYYELNEGDIIIDDYNIKDINNDSLRGRIGYVPQDIFLFGGTIKENIAFGQGSIDMKKIIEAAKKAKAHQFINNMPLRYNTQVGERGANLSGGQKQRIAIARAILSNPDMLILDEATSNLDSATEKAIHNTVENLSKDITTIIIAHRLSTIKNCDKIVVLDEGKIKEKGNHEKLIEDKGIYYNLWQEQFGKEEAKALRELTISE</sequence>
<comment type="caution">
    <text evidence="9">The sequence shown here is derived from an EMBL/GenBank/DDBJ whole genome shotgun (WGS) entry which is preliminary data.</text>
</comment>
<feature type="domain" description="ABC transporter" evidence="8">
    <location>
        <begin position="15"/>
        <end position="249"/>
    </location>
</feature>
<evidence type="ECO:0000259" key="8">
    <source>
        <dbReference type="PROSITE" id="PS50893"/>
    </source>
</evidence>
<keyword evidence="7" id="KW-0472">Membrane</keyword>
<dbReference type="Proteomes" id="UP000324143">
    <property type="component" value="Unassembled WGS sequence"/>
</dbReference>
<organism evidence="9 10">
    <name type="scientific">Candidatus Mcinerneyibacterium aminivorans</name>
    <dbReference type="NCBI Taxonomy" id="2703815"/>
    <lineage>
        <taxon>Bacteria</taxon>
        <taxon>Candidatus Macinerneyibacteriota</taxon>
        <taxon>Candidatus Mcinerneyibacteria</taxon>
        <taxon>Candidatus Mcinerneyibacteriales</taxon>
        <taxon>Candidatus Mcinerneyibacteriaceae</taxon>
        <taxon>Candidatus Mcinerneyibacterium</taxon>
    </lineage>
</organism>
<dbReference type="InterPro" id="IPR017871">
    <property type="entry name" value="ABC_transporter-like_CS"/>
</dbReference>
<keyword evidence="6" id="KW-1133">Transmembrane helix</keyword>
<evidence type="ECO:0000256" key="1">
    <source>
        <dbReference type="ARBA" id="ARBA00004651"/>
    </source>
</evidence>
<dbReference type="GO" id="GO:0016887">
    <property type="term" value="F:ATP hydrolysis activity"/>
    <property type="evidence" value="ECO:0007669"/>
    <property type="project" value="InterPro"/>
</dbReference>
<dbReference type="PROSITE" id="PS00211">
    <property type="entry name" value="ABC_TRANSPORTER_1"/>
    <property type="match status" value="1"/>
</dbReference>
<keyword evidence="5 9" id="KW-0067">ATP-binding</keyword>
<evidence type="ECO:0000256" key="4">
    <source>
        <dbReference type="ARBA" id="ARBA00022741"/>
    </source>
</evidence>
<dbReference type="GO" id="GO:0005886">
    <property type="term" value="C:plasma membrane"/>
    <property type="evidence" value="ECO:0007669"/>
    <property type="project" value="UniProtKB-SubCell"/>
</dbReference>
<dbReference type="Pfam" id="PF00005">
    <property type="entry name" value="ABC_tran"/>
    <property type="match status" value="1"/>
</dbReference>
<feature type="non-terminal residue" evidence="9">
    <location>
        <position position="1"/>
    </location>
</feature>
<evidence type="ECO:0000256" key="3">
    <source>
        <dbReference type="ARBA" id="ARBA00022692"/>
    </source>
</evidence>
<dbReference type="PANTHER" id="PTHR43394">
    <property type="entry name" value="ATP-DEPENDENT PERMEASE MDL1, MITOCHONDRIAL"/>
    <property type="match status" value="1"/>
</dbReference>
<evidence type="ECO:0000256" key="7">
    <source>
        <dbReference type="ARBA" id="ARBA00023136"/>
    </source>
</evidence>
<dbReference type="GO" id="GO:0090374">
    <property type="term" value="P:oligopeptide export from mitochondrion"/>
    <property type="evidence" value="ECO:0007669"/>
    <property type="project" value="TreeGrafter"/>
</dbReference>
<dbReference type="FunFam" id="3.40.50.300:FF:000287">
    <property type="entry name" value="Multidrug ABC transporter ATP-binding protein"/>
    <property type="match status" value="1"/>
</dbReference>
<proteinExistence type="predicted"/>
<dbReference type="Gene3D" id="3.40.50.300">
    <property type="entry name" value="P-loop containing nucleotide triphosphate hydrolases"/>
    <property type="match status" value="1"/>
</dbReference>
<evidence type="ECO:0000256" key="2">
    <source>
        <dbReference type="ARBA" id="ARBA00022448"/>
    </source>
</evidence>
<reference evidence="9" key="1">
    <citation type="submission" date="2019-08" db="EMBL/GenBank/DDBJ databases">
        <title>Genomic characterization of a novel candidate phylum (ARYD3) from a high temperature, high salinity tertiary oil reservoir in north central Oklahoma, USA.</title>
        <authorList>
            <person name="Youssef N.H."/>
            <person name="Yadav A."/>
            <person name="Elshahed M.S."/>
        </authorList>
    </citation>
    <scope>NUCLEOTIDE SEQUENCE [LARGE SCALE GENOMIC DNA]</scope>
    <source>
        <strain evidence="9">ARYD3</strain>
    </source>
</reference>
<dbReference type="SMART" id="SM00382">
    <property type="entry name" value="AAA"/>
    <property type="match status" value="1"/>
</dbReference>
<dbReference type="InterPro" id="IPR003439">
    <property type="entry name" value="ABC_transporter-like_ATP-bd"/>
</dbReference>
<evidence type="ECO:0000256" key="6">
    <source>
        <dbReference type="ARBA" id="ARBA00022989"/>
    </source>
</evidence>
<evidence type="ECO:0000313" key="10">
    <source>
        <dbReference type="Proteomes" id="UP000324143"/>
    </source>
</evidence>
<evidence type="ECO:0000313" key="9">
    <source>
        <dbReference type="EMBL" id="TYB31292.1"/>
    </source>
</evidence>
<dbReference type="GO" id="GO:0015421">
    <property type="term" value="F:ABC-type oligopeptide transporter activity"/>
    <property type="evidence" value="ECO:0007669"/>
    <property type="project" value="TreeGrafter"/>
</dbReference>
<dbReference type="GO" id="GO:0005524">
    <property type="term" value="F:ATP binding"/>
    <property type="evidence" value="ECO:0007669"/>
    <property type="project" value="UniProtKB-KW"/>
</dbReference>
<dbReference type="PANTHER" id="PTHR43394:SF1">
    <property type="entry name" value="ATP-BINDING CASSETTE SUB-FAMILY B MEMBER 10, MITOCHONDRIAL"/>
    <property type="match status" value="1"/>
</dbReference>
<comment type="subcellular location">
    <subcellularLocation>
        <location evidence="1">Cell membrane</location>
        <topology evidence="1">Multi-pass membrane protein</topology>
    </subcellularLocation>
</comment>
<dbReference type="InterPro" id="IPR027417">
    <property type="entry name" value="P-loop_NTPase"/>
</dbReference>